<dbReference type="RefSeq" id="WP_130344724.1">
    <property type="nucleotide sequence ID" value="NZ_SGWQ01000004.1"/>
</dbReference>
<organism evidence="1 2">
    <name type="scientific">Herbihabitans rhizosphaerae</name>
    <dbReference type="NCBI Taxonomy" id="1872711"/>
    <lineage>
        <taxon>Bacteria</taxon>
        <taxon>Bacillati</taxon>
        <taxon>Actinomycetota</taxon>
        <taxon>Actinomycetes</taxon>
        <taxon>Pseudonocardiales</taxon>
        <taxon>Pseudonocardiaceae</taxon>
        <taxon>Herbihabitans</taxon>
    </lineage>
</organism>
<accession>A0A4Q7KRH4</accession>
<keyword evidence="2" id="KW-1185">Reference proteome</keyword>
<name>A0A4Q7KRH4_9PSEU</name>
<dbReference type="OrthoDB" id="3671981at2"/>
<dbReference type="EMBL" id="SGWQ01000004">
    <property type="protein sequence ID" value="RZS39155.1"/>
    <property type="molecule type" value="Genomic_DNA"/>
</dbReference>
<protein>
    <submittedName>
        <fullName evidence="1">Uncharacterized protein</fullName>
    </submittedName>
</protein>
<comment type="caution">
    <text evidence="1">The sequence shown here is derived from an EMBL/GenBank/DDBJ whole genome shotgun (WGS) entry which is preliminary data.</text>
</comment>
<dbReference type="Proteomes" id="UP000294257">
    <property type="component" value="Unassembled WGS sequence"/>
</dbReference>
<gene>
    <name evidence="1" type="ORF">EV193_104371</name>
</gene>
<evidence type="ECO:0000313" key="1">
    <source>
        <dbReference type="EMBL" id="RZS39155.1"/>
    </source>
</evidence>
<proteinExistence type="predicted"/>
<dbReference type="AlphaFoldDB" id="A0A4Q7KRH4"/>
<reference evidence="1 2" key="1">
    <citation type="submission" date="2019-02" db="EMBL/GenBank/DDBJ databases">
        <title>Genomic Encyclopedia of Type Strains, Phase IV (KMG-IV): sequencing the most valuable type-strain genomes for metagenomic binning, comparative biology and taxonomic classification.</title>
        <authorList>
            <person name="Goeker M."/>
        </authorList>
    </citation>
    <scope>NUCLEOTIDE SEQUENCE [LARGE SCALE GENOMIC DNA]</scope>
    <source>
        <strain evidence="1 2">DSM 101727</strain>
    </source>
</reference>
<sequence length="383" mass="40711">MATSAPMTDAIPLMESDGVTGRNSARDYRVGLIGALLAHSATGAIRDGVIPSEWDLPNRFRDFKVIPNNPTTPDNKVRVVDGRAIISRAGQGPYLAFSDVFTTLDTEPAELVNPRIDSVIAQIYDHAAGDSTSGPHGPQLRVIKGAPHATTPVPPTLPGGSIRLTNIARAAGVDTVSAASITDTRKAAHVHGTPRFLLPGDALTDPGYIDGEERVRTLPHVPPGIDPPTLVDRWSGVDNKWHGTQTLCWTGTQTPGTAQNGQTIVLSTFIIPALGYPYRIETSCSTSWAIDVANQANQLCGISTNYDSTDRATNIISEGFELSQSIAAGFTQATVDCSANASPVLDGTTSHTARCFFRNLSSAFWMPVQGGNAWSFRIRAVPA</sequence>
<evidence type="ECO:0000313" key="2">
    <source>
        <dbReference type="Proteomes" id="UP000294257"/>
    </source>
</evidence>